<dbReference type="RefSeq" id="WP_155089355.1">
    <property type="nucleotide sequence ID" value="NZ_WJYA01000006.1"/>
</dbReference>
<reference evidence="3 4" key="1">
    <citation type="submission" date="2019-11" db="EMBL/GenBank/DDBJ databases">
        <title>Winogradskyella ouciana sp. nov., isolated from the hadal seawater of the Mariana Trench.</title>
        <authorList>
            <person name="Liu R."/>
        </authorList>
    </citation>
    <scope>NUCLEOTIDE SEQUENCE [LARGE SCALE GENOMIC DNA]</scope>
    <source>
        <strain evidence="3 4">ZXX205</strain>
    </source>
</reference>
<feature type="signal peptide" evidence="2">
    <location>
        <begin position="1"/>
        <end position="19"/>
    </location>
</feature>
<keyword evidence="4" id="KW-1185">Reference proteome</keyword>
<dbReference type="Gene3D" id="2.40.300.10">
    <property type="entry name" value="Head decoration protein D"/>
    <property type="match status" value="1"/>
</dbReference>
<comment type="caution">
    <text evidence="3">The sequence shown here is derived from an EMBL/GenBank/DDBJ whole genome shotgun (WGS) entry which is preliminary data.</text>
</comment>
<keyword evidence="2" id="KW-0732">Signal</keyword>
<evidence type="ECO:0000256" key="1">
    <source>
        <dbReference type="SAM" id="Coils"/>
    </source>
</evidence>
<keyword evidence="1" id="KW-0175">Coiled coil</keyword>
<sequence>MKKILTLTFFMCSMFYAMAQTDGITYQAVIIGPDDLELPGVDSEGNYLPNTTIAVRFTIYDSTNQIEFQEVQITETDGFGRINLLIGEAEHDYFKEMNWDGTPKDLKVEIDFEAGSNFEEMSRERLTFLPYAYHRNITATGTLTVDDKTFLNGELEVEGPTNLFSSLTVHNNNPTLLTGDLSVDGIANLNNALNVINGSPTNLSGDLSVDGNSNLDGTLDVIGLTTLNELTVNGTAGFGELTAERIDVTQGPNNILGTTVIDGLGAQIRITSDMPYLEEQYADINNHPLLIDGGYNGMAIRVEESRDNETNFITFYDDQRSLPWGRIEGETTEEFPNNADWEFDQASLDYDVFDAYADYAFSLIDGAIAAGALGAALADVRPCAGLGACIVSPGPAMIAAAVAQVAIEIGKITTSIIAISKSETARDTYNFNKENLKGVTYASGAGDYAEYLLRADLNEKMTYGDVVGVIGGKISKNTQDAENIMVVSYQPIVLGNMPEVSKEDNYEKVAFMGQVPVKVFGMVNIGDYIIPSGKNDGIGVAVPKTSIKLEDVKNIVGVAWSKSDNISGFNMVNVAVGLNTNDNSPIVSDLKNRVDKQTLEINSLKELMMELMTKVNNMEKGVSSNVSLANEDEDLYSPRDYEIVDNGHGETIYFKLTREDVIEGIALAEKQMKDSGVNLEENEFWTKMNSDVAFKEKFIDELLVKFDRVMHYHKEIDKKPRH</sequence>
<evidence type="ECO:0000256" key="2">
    <source>
        <dbReference type="SAM" id="SignalP"/>
    </source>
</evidence>
<gene>
    <name evidence="3" type="ORF">F1003_10360</name>
</gene>
<dbReference type="EMBL" id="WJYA01000006">
    <property type="protein sequence ID" value="MTE27330.1"/>
    <property type="molecule type" value="Genomic_DNA"/>
</dbReference>
<feature type="chain" id="PRO_5029675636" evidence="2">
    <location>
        <begin position="20"/>
        <end position="722"/>
    </location>
</feature>
<accession>A0A7K1GDD8</accession>
<organism evidence="3 4">
    <name type="scientific">Winogradskyella ouciana</name>
    <dbReference type="NCBI Taxonomy" id="2608631"/>
    <lineage>
        <taxon>Bacteria</taxon>
        <taxon>Pseudomonadati</taxon>
        <taxon>Bacteroidota</taxon>
        <taxon>Flavobacteriia</taxon>
        <taxon>Flavobacteriales</taxon>
        <taxon>Flavobacteriaceae</taxon>
        <taxon>Winogradskyella</taxon>
    </lineage>
</organism>
<evidence type="ECO:0000313" key="3">
    <source>
        <dbReference type="EMBL" id="MTE27330.1"/>
    </source>
</evidence>
<proteinExistence type="predicted"/>
<name>A0A7K1GDD8_9FLAO</name>
<protein>
    <submittedName>
        <fullName evidence="3">Uncharacterized protein</fullName>
    </submittedName>
</protein>
<dbReference type="AlphaFoldDB" id="A0A7K1GDD8"/>
<evidence type="ECO:0000313" key="4">
    <source>
        <dbReference type="Proteomes" id="UP000447545"/>
    </source>
</evidence>
<dbReference type="Proteomes" id="UP000447545">
    <property type="component" value="Unassembled WGS sequence"/>
</dbReference>
<feature type="coiled-coil region" evidence="1">
    <location>
        <begin position="587"/>
        <end position="621"/>
    </location>
</feature>